<dbReference type="InterPro" id="IPR012334">
    <property type="entry name" value="Pectin_lyas_fold"/>
</dbReference>
<dbReference type="RefSeq" id="WP_101460806.1">
    <property type="nucleotide sequence ID" value="NZ_CP025408.1"/>
</dbReference>
<protein>
    <recommendedName>
        <fullName evidence="1">Rhamnogalacturonase A/B/Epimerase-like pectate lyase domain-containing protein</fullName>
    </recommendedName>
</protein>
<sequence length="764" mass="82768">MNIAITDGLQLMPPAFGAGLSVWSSEDGTPGSESWSQATNAAIVPADQDFGRCLEIYKTSTTTRIRFRGETPMIPGVYLRVSARLKAMAGALPNARIAAFAGDSQRNNVSNVPQAAQAVALPNYGEIIEISAIIGVGARNGVDLSWGTVPIYGHFGLDLTGPNGGSVRIESIRIEDVTSAFIPELIDWVDVRDYGAVGDGVTNDHAAFAAADSASRGGGILVPEGNFFIGNSISINAPIRFTGKLTAPTAVRVVFLHSFDFPTYADAFGDETLGLKKALQALFGFTDHVTLDLCGRRIELTEPIIVNEVAPGLQNFFTRRNIANGEIRAVEGPAWDTRSVSSQGTYDIADSETLTNVGNVAAIEIGSRVQGSGVGREVYVRDRNISQRTITLSQPLHGGSGTRSYSFHRYRYMIDFSLVSSIQRVSFLDVVFNADRHASGVMLPRDGGLFAFRDCMFEEPKDRAITSIGRGCQGLQVDQCDFRSSEGSLLAQQRTAVGINVNANDVKIRNNRFVRFAHFMVAHGGGHIITGNHWFQGDSAEEGLRTAGLVLTLVNPMITISGNYVDNASIEWTNEHSVDPTFTGGGFSFGGLTITNNSFLCDHTVPWFSWLVIKPFGGGQFIHGLNVSGNVFKSLYNKIDRIERVDTSFGDLNYNRMRNVHFSGNSLVGVTNFVQNPLTITHMQSTASKTWTLPALDGLPFQSWAKNAKSVLLTSPLTLAGGAQVQDTPWVETEVGAAKRQLRLNWGQAVKGRVVVQLRMDDLD</sequence>
<feature type="domain" description="Rhamnogalacturonase A/B/Epimerase-like pectate lyase" evidence="1">
    <location>
        <begin position="188"/>
        <end position="249"/>
    </location>
</feature>
<accession>A0A2K9F198</accession>
<keyword evidence="3" id="KW-1185">Reference proteome</keyword>
<dbReference type="SUPFAM" id="SSF51126">
    <property type="entry name" value="Pectin lyase-like"/>
    <property type="match status" value="1"/>
</dbReference>
<organism evidence="2 3">
    <name type="scientific">Paracoccus tegillarcae</name>
    <dbReference type="NCBI Taxonomy" id="1529068"/>
    <lineage>
        <taxon>Bacteria</taxon>
        <taxon>Pseudomonadati</taxon>
        <taxon>Pseudomonadota</taxon>
        <taxon>Alphaproteobacteria</taxon>
        <taxon>Rhodobacterales</taxon>
        <taxon>Paracoccaceae</taxon>
        <taxon>Paracoccus</taxon>
    </lineage>
</organism>
<dbReference type="Gene3D" id="2.160.20.10">
    <property type="entry name" value="Single-stranded right-handed beta-helix, Pectin lyase-like"/>
    <property type="match status" value="1"/>
</dbReference>
<dbReference type="OrthoDB" id="7749009at2"/>
<dbReference type="KEGG" id="paro:CUV01_12720"/>
<name>A0A2K9F198_9RHOB</name>
<evidence type="ECO:0000259" key="1">
    <source>
        <dbReference type="Pfam" id="PF12708"/>
    </source>
</evidence>
<reference evidence="2 3" key="1">
    <citation type="submission" date="2017-12" db="EMBL/GenBank/DDBJ databases">
        <authorList>
            <person name="Hurst M.R.H."/>
        </authorList>
    </citation>
    <scope>NUCLEOTIDE SEQUENCE [LARGE SCALE GENOMIC DNA]</scope>
    <source>
        <strain evidence="2 3">BM15</strain>
    </source>
</reference>
<dbReference type="AlphaFoldDB" id="A0A2K9F198"/>
<dbReference type="Proteomes" id="UP000233742">
    <property type="component" value="Chromosome"/>
</dbReference>
<dbReference type="EMBL" id="CP025408">
    <property type="protein sequence ID" value="AUH34142.1"/>
    <property type="molecule type" value="Genomic_DNA"/>
</dbReference>
<gene>
    <name evidence="2" type="ORF">CUV01_12720</name>
</gene>
<evidence type="ECO:0000313" key="2">
    <source>
        <dbReference type="EMBL" id="AUH34142.1"/>
    </source>
</evidence>
<evidence type="ECO:0000313" key="3">
    <source>
        <dbReference type="Proteomes" id="UP000233742"/>
    </source>
</evidence>
<dbReference type="InterPro" id="IPR024535">
    <property type="entry name" value="RHGA/B-epi-like_pectate_lyase"/>
</dbReference>
<dbReference type="Pfam" id="PF12708">
    <property type="entry name" value="Pect-lyase_RHGA_epim"/>
    <property type="match status" value="1"/>
</dbReference>
<proteinExistence type="predicted"/>
<dbReference type="InterPro" id="IPR011050">
    <property type="entry name" value="Pectin_lyase_fold/virulence"/>
</dbReference>